<dbReference type="EMBL" id="JH993078">
    <property type="protein sequence ID" value="EKX36180.1"/>
    <property type="molecule type" value="Genomic_DNA"/>
</dbReference>
<feature type="transmembrane region" description="Helical" evidence="2">
    <location>
        <begin position="45"/>
        <end position="66"/>
    </location>
</feature>
<evidence type="ECO:0000313" key="5">
    <source>
        <dbReference type="Proteomes" id="UP000011087"/>
    </source>
</evidence>
<gene>
    <name evidence="3" type="ORF">GUITHDRAFT_145991</name>
</gene>
<evidence type="ECO:0000313" key="4">
    <source>
        <dbReference type="EnsemblProtists" id="EKX36180"/>
    </source>
</evidence>
<sequence length="1511" mass="166641">MPRVTPARVMLLLSVLAMFIPGYTGLTQPWTLEWKVKFMKSIVKVLGAGLGGSKAMLVYSALSMYIPGFFEPGGNPIPKQDRYAQPSTPSEGVCPENHTLLYSARSSRYVMPKNYPLVQYYSWKFTQGVCPANHTFWYNQTLRIEEDTGSEWYLPRAFYDPMLPYSVFAAVAMVLVPPMHRKYVMHRKIRTFPLPVGVRPQGFMPTLGGVNVMSTATLHSAASVQYNYTSRVWSIHLTFESGSGATPYVPFLLDQRSPTGPSLNFFSEVAPWCGVTRGYCCYGDFLNSTVYFNDALYSALSGIGDCEGHVGEWAAALVGSSLSSYGGIRPSSHIAFDFQTGVLHIPHEEAQRYGREYLDENNKYVIDLRFAAVFQGGGGEGLLNLAWVPYQAVLLRDIDDLYQRSYQDVRECVDLQQPKPEHSFWLARYRSPDSGERVCEWFCDVGYYSYPLHALEMERKEGYGSVPGAVCAVPPPDGIAVGYSLWLLMNTTELSLELGQAVVPQNLTMDSAPSVPRWLDSLAANLSAGLAREAAGIAGRAVGVRAVAELRDTKYAREWRVYMQTLRSLYERKFPGTAIDGLQTVFLRDGRSEPYAFPDWLQGMGVFDQESTVDVGVYPVARRSGRVSISVGGGSAIPRRQLSAPPPINALALEVVVYLDSQGLTLGDVVNSIFQSGVAMVNSTEVRGLWGMDIYVREMTVRVEPVKGKFRGGFVVVILLAGAAIFLLCLLLCRPPLPSSYERLRASSKQVERHKHVGELDNLHRFESEAIVTTLNEIAEGGMQPRTRILGADDCHTLVRSTLTLSGADGCGRVLGSAMMKLPVGVPGRDDFASSGAMLSRLLAPGSSLFGEHEEVRSAMQRHLRGVSEGEEIQKTEGREEPVPHNLMGALIFAEVARAGDRFGPWEVQSKIGPCLVCARSMVRGNGSHELEWAAQARACRAVSGLMERVGLDIVRHCITARRGAETYTLDSVLLPVGPSSNDALCCTVVKMAGGEVPAGWSTHVHTAELNQIDTRKGSNRYDLVCAQAANLLRHAKQVSAKHLENQVLREVLRMRPEPLSDEARRLTGKHNGAYLKSEVHLQQLNDELRREMTAAEVGEAEAWVGLAMSRRRPYIRCVQGSMAKNYDPSGLEVSTVGAELNMKFSFSAPCVTEAFQGRSIAVELGNRWRPRVFLGRDGRGYELQRLLRVSEAKEPGDHRVEVPQGTVLPGRPEQRRRVVMGGDEEGLVGPQRSDGGAEVADDTAAVAIVLEALDEALGQRVDGPHHLGRSHSRWGLDGLQHVVDGEEPFLLVAALDEDLLRPAGDRHDDVHLRAGGRDADAVVPQHAAGEEVAGRGAHRRAVGVGRLGWVNEVVVHFLGKGSYPSPLVLCPVFWGGRKKSSSRRIAGRTSGATPRVWTRVVMTEDEILEHVEQAMDSEMQDVEVKAKKSSKGRAKKSESKGVTKRAATAKPSKPRRPFSRLTDEVLQQRQDALQERLNVSKAQITIMSSKWQKYEDERKHRVEDKQEDSE</sequence>
<reference evidence="3 5" key="1">
    <citation type="journal article" date="2012" name="Nature">
        <title>Algal genomes reveal evolutionary mosaicism and the fate of nucleomorphs.</title>
        <authorList>
            <consortium name="DOE Joint Genome Institute"/>
            <person name="Curtis B.A."/>
            <person name="Tanifuji G."/>
            <person name="Burki F."/>
            <person name="Gruber A."/>
            <person name="Irimia M."/>
            <person name="Maruyama S."/>
            <person name="Arias M.C."/>
            <person name="Ball S.G."/>
            <person name="Gile G.H."/>
            <person name="Hirakawa Y."/>
            <person name="Hopkins J.F."/>
            <person name="Kuo A."/>
            <person name="Rensing S.A."/>
            <person name="Schmutz J."/>
            <person name="Symeonidi A."/>
            <person name="Elias M."/>
            <person name="Eveleigh R.J."/>
            <person name="Herman E.K."/>
            <person name="Klute M.J."/>
            <person name="Nakayama T."/>
            <person name="Obornik M."/>
            <person name="Reyes-Prieto A."/>
            <person name="Armbrust E.V."/>
            <person name="Aves S.J."/>
            <person name="Beiko R.G."/>
            <person name="Coutinho P."/>
            <person name="Dacks J.B."/>
            <person name="Durnford D.G."/>
            <person name="Fast N.M."/>
            <person name="Green B.R."/>
            <person name="Grisdale C.J."/>
            <person name="Hempel F."/>
            <person name="Henrissat B."/>
            <person name="Hoppner M.P."/>
            <person name="Ishida K."/>
            <person name="Kim E."/>
            <person name="Koreny L."/>
            <person name="Kroth P.G."/>
            <person name="Liu Y."/>
            <person name="Malik S.B."/>
            <person name="Maier U.G."/>
            <person name="McRose D."/>
            <person name="Mock T."/>
            <person name="Neilson J.A."/>
            <person name="Onodera N.T."/>
            <person name="Poole A.M."/>
            <person name="Pritham E.J."/>
            <person name="Richards T.A."/>
            <person name="Rocap G."/>
            <person name="Roy S.W."/>
            <person name="Sarai C."/>
            <person name="Schaack S."/>
            <person name="Shirato S."/>
            <person name="Slamovits C.H."/>
            <person name="Spencer D.F."/>
            <person name="Suzuki S."/>
            <person name="Worden A.Z."/>
            <person name="Zauner S."/>
            <person name="Barry K."/>
            <person name="Bell C."/>
            <person name="Bharti A.K."/>
            <person name="Crow J.A."/>
            <person name="Grimwood J."/>
            <person name="Kramer R."/>
            <person name="Lindquist E."/>
            <person name="Lucas S."/>
            <person name="Salamov A."/>
            <person name="McFadden G.I."/>
            <person name="Lane C.E."/>
            <person name="Keeling P.J."/>
            <person name="Gray M.W."/>
            <person name="Grigoriev I.V."/>
            <person name="Archibald J.M."/>
        </authorList>
    </citation>
    <scope>NUCLEOTIDE SEQUENCE</scope>
    <source>
        <strain evidence="3 5">CCMP2712</strain>
    </source>
</reference>
<keyword evidence="5" id="KW-1185">Reference proteome</keyword>
<protein>
    <submittedName>
        <fullName evidence="3 4">Uncharacterized protein</fullName>
    </submittedName>
</protein>
<accession>L1IK46</accession>
<evidence type="ECO:0000313" key="3">
    <source>
        <dbReference type="EMBL" id="EKX36180.1"/>
    </source>
</evidence>
<feature type="transmembrane region" description="Helical" evidence="2">
    <location>
        <begin position="162"/>
        <end position="180"/>
    </location>
</feature>
<dbReference type="GeneID" id="17292926"/>
<keyword evidence="2" id="KW-1133">Transmembrane helix</keyword>
<dbReference type="PaxDb" id="55529-EKX36180"/>
<keyword evidence="2" id="KW-0812">Transmembrane</keyword>
<dbReference type="RefSeq" id="XP_005823160.1">
    <property type="nucleotide sequence ID" value="XM_005823103.1"/>
</dbReference>
<feature type="transmembrane region" description="Helical" evidence="2">
    <location>
        <begin position="6"/>
        <end position="24"/>
    </location>
</feature>
<proteinExistence type="predicted"/>
<evidence type="ECO:0000256" key="2">
    <source>
        <dbReference type="SAM" id="Phobius"/>
    </source>
</evidence>
<organism evidence="3">
    <name type="scientific">Guillardia theta (strain CCMP2712)</name>
    <name type="common">Cryptophyte</name>
    <dbReference type="NCBI Taxonomy" id="905079"/>
    <lineage>
        <taxon>Eukaryota</taxon>
        <taxon>Cryptophyceae</taxon>
        <taxon>Pyrenomonadales</taxon>
        <taxon>Geminigeraceae</taxon>
        <taxon>Guillardia</taxon>
    </lineage>
</organism>
<keyword evidence="2" id="KW-0472">Membrane</keyword>
<evidence type="ECO:0000256" key="1">
    <source>
        <dbReference type="SAM" id="MobiDB-lite"/>
    </source>
</evidence>
<dbReference type="EnsemblProtists" id="EKX36180">
    <property type="protein sequence ID" value="EKX36180"/>
    <property type="gene ID" value="GUITHDRAFT_145991"/>
</dbReference>
<feature type="transmembrane region" description="Helical" evidence="2">
    <location>
        <begin position="712"/>
        <end position="737"/>
    </location>
</feature>
<dbReference type="Proteomes" id="UP000011087">
    <property type="component" value="Unassembled WGS sequence"/>
</dbReference>
<name>L1IK46_GUITC</name>
<reference evidence="4" key="3">
    <citation type="submission" date="2015-06" db="UniProtKB">
        <authorList>
            <consortium name="EnsemblProtists"/>
        </authorList>
    </citation>
    <scope>IDENTIFICATION</scope>
</reference>
<feature type="region of interest" description="Disordered" evidence="1">
    <location>
        <begin position="1420"/>
        <end position="1467"/>
    </location>
</feature>
<reference evidence="5" key="2">
    <citation type="submission" date="2012-11" db="EMBL/GenBank/DDBJ databases">
        <authorList>
            <person name="Kuo A."/>
            <person name="Curtis B.A."/>
            <person name="Tanifuji G."/>
            <person name="Burki F."/>
            <person name="Gruber A."/>
            <person name="Irimia M."/>
            <person name="Maruyama S."/>
            <person name="Arias M.C."/>
            <person name="Ball S.G."/>
            <person name="Gile G.H."/>
            <person name="Hirakawa Y."/>
            <person name="Hopkins J.F."/>
            <person name="Rensing S.A."/>
            <person name="Schmutz J."/>
            <person name="Symeonidi A."/>
            <person name="Elias M."/>
            <person name="Eveleigh R.J."/>
            <person name="Herman E.K."/>
            <person name="Klute M.J."/>
            <person name="Nakayama T."/>
            <person name="Obornik M."/>
            <person name="Reyes-Prieto A."/>
            <person name="Armbrust E.V."/>
            <person name="Aves S.J."/>
            <person name="Beiko R.G."/>
            <person name="Coutinho P."/>
            <person name="Dacks J.B."/>
            <person name="Durnford D.G."/>
            <person name="Fast N.M."/>
            <person name="Green B.R."/>
            <person name="Grisdale C."/>
            <person name="Hempe F."/>
            <person name="Henrissat B."/>
            <person name="Hoppner M.P."/>
            <person name="Ishida K.-I."/>
            <person name="Kim E."/>
            <person name="Koreny L."/>
            <person name="Kroth P.G."/>
            <person name="Liu Y."/>
            <person name="Malik S.-B."/>
            <person name="Maier U.G."/>
            <person name="McRose D."/>
            <person name="Mock T."/>
            <person name="Neilson J.A."/>
            <person name="Onodera N.T."/>
            <person name="Poole A.M."/>
            <person name="Pritham E.J."/>
            <person name="Richards T.A."/>
            <person name="Rocap G."/>
            <person name="Roy S.W."/>
            <person name="Sarai C."/>
            <person name="Schaack S."/>
            <person name="Shirato S."/>
            <person name="Slamovits C.H."/>
            <person name="Spencer D.F."/>
            <person name="Suzuki S."/>
            <person name="Worden A.Z."/>
            <person name="Zauner S."/>
            <person name="Barry K."/>
            <person name="Bell C."/>
            <person name="Bharti A.K."/>
            <person name="Crow J.A."/>
            <person name="Grimwood J."/>
            <person name="Kramer R."/>
            <person name="Lindquist E."/>
            <person name="Lucas S."/>
            <person name="Salamov A."/>
            <person name="McFadden G.I."/>
            <person name="Lane C.E."/>
            <person name="Keeling P.J."/>
            <person name="Gray M.W."/>
            <person name="Grigoriev I.V."/>
            <person name="Archibald J.M."/>
        </authorList>
    </citation>
    <scope>NUCLEOTIDE SEQUENCE</scope>
    <source>
        <strain evidence="5">CCMP2712</strain>
    </source>
</reference>
<dbReference type="KEGG" id="gtt:GUITHDRAFT_145991"/>
<dbReference type="HOGENOM" id="CLU_248197_0_0_1"/>